<dbReference type="EMBL" id="JACCJB010000005">
    <property type="protein sequence ID" value="KAF6227301.1"/>
    <property type="molecule type" value="Genomic_DNA"/>
</dbReference>
<feature type="region of interest" description="Disordered" evidence="1">
    <location>
        <begin position="104"/>
        <end position="123"/>
    </location>
</feature>
<evidence type="ECO:0000313" key="2">
    <source>
        <dbReference type="EMBL" id="KAF6227301.1"/>
    </source>
</evidence>
<protein>
    <submittedName>
        <fullName evidence="2">Uncharacterized protein</fullName>
    </submittedName>
</protein>
<organism evidence="2 3">
    <name type="scientific">Letharia lupina</name>
    <dbReference type="NCBI Taxonomy" id="560253"/>
    <lineage>
        <taxon>Eukaryota</taxon>
        <taxon>Fungi</taxon>
        <taxon>Dikarya</taxon>
        <taxon>Ascomycota</taxon>
        <taxon>Pezizomycotina</taxon>
        <taxon>Lecanoromycetes</taxon>
        <taxon>OSLEUM clade</taxon>
        <taxon>Lecanoromycetidae</taxon>
        <taxon>Lecanorales</taxon>
        <taxon>Lecanorineae</taxon>
        <taxon>Parmeliaceae</taxon>
        <taxon>Letharia</taxon>
    </lineage>
</organism>
<name>A0A8H6FGI7_9LECA</name>
<dbReference type="Proteomes" id="UP000593566">
    <property type="component" value="Unassembled WGS sequence"/>
</dbReference>
<reference evidence="2 3" key="1">
    <citation type="journal article" date="2020" name="Genomics">
        <title>Complete, high-quality genomes from long-read metagenomic sequencing of two wolf lichen thalli reveals enigmatic genome architecture.</title>
        <authorList>
            <person name="McKenzie S.K."/>
            <person name="Walston R.F."/>
            <person name="Allen J.L."/>
        </authorList>
    </citation>
    <scope>NUCLEOTIDE SEQUENCE [LARGE SCALE GENOMIC DNA]</scope>
    <source>
        <strain evidence="2">WasteWater1</strain>
    </source>
</reference>
<dbReference type="GO" id="GO:0006355">
    <property type="term" value="P:regulation of DNA-templated transcription"/>
    <property type="evidence" value="ECO:0007669"/>
    <property type="project" value="InterPro"/>
</dbReference>
<dbReference type="InterPro" id="IPR012479">
    <property type="entry name" value="SAP30BP"/>
</dbReference>
<dbReference type="AlphaFoldDB" id="A0A8H6FGI7"/>
<dbReference type="PANTHER" id="PTHR13464:SF0">
    <property type="entry name" value="SAP30-BINDING PROTEIN"/>
    <property type="match status" value="1"/>
</dbReference>
<keyword evidence="3" id="KW-1185">Reference proteome</keyword>
<accession>A0A8H6FGI7</accession>
<dbReference type="RefSeq" id="XP_037155609.1">
    <property type="nucleotide sequence ID" value="XM_037299608.1"/>
</dbReference>
<evidence type="ECO:0000313" key="3">
    <source>
        <dbReference type="Proteomes" id="UP000593566"/>
    </source>
</evidence>
<feature type="compositionally biased region" description="Polar residues" evidence="1">
    <location>
        <begin position="21"/>
        <end position="49"/>
    </location>
</feature>
<dbReference type="GeneID" id="59337139"/>
<feature type="region of interest" description="Disordered" evidence="1">
    <location>
        <begin position="1"/>
        <end position="90"/>
    </location>
</feature>
<dbReference type="Pfam" id="PF07818">
    <property type="entry name" value="HCNGP"/>
    <property type="match status" value="1"/>
</dbReference>
<feature type="region of interest" description="Disordered" evidence="1">
    <location>
        <begin position="337"/>
        <end position="374"/>
    </location>
</feature>
<comment type="caution">
    <text evidence="2">The sequence shown here is derived from an EMBL/GenBank/DDBJ whole genome shotgun (WGS) entry which is preliminary data.</text>
</comment>
<dbReference type="GO" id="GO:0005634">
    <property type="term" value="C:nucleus"/>
    <property type="evidence" value="ECO:0007669"/>
    <property type="project" value="TreeGrafter"/>
</dbReference>
<evidence type="ECO:0000256" key="1">
    <source>
        <dbReference type="SAM" id="MobiDB-lite"/>
    </source>
</evidence>
<feature type="compositionally biased region" description="Basic and acidic residues" evidence="1">
    <location>
        <begin position="359"/>
        <end position="374"/>
    </location>
</feature>
<sequence>MTGLVGYGSSDEEDSVDESGRMQSKSQTPTQSDLSVSGGQRPPNNTRNEPTAVPAEDEALHPARPNGTVLGPPPQKVTPESSALSASSSPYALHRATIRSLTLPTKPNLDIPQSPLASPTPGANHKFSHFLELKKQGVHFNTKLASSSALKNPSLLPKLMDFAGVSGERQYTTTLPRELWNPAEFPTWAYKEELAEAQHGLSKKKGEERVKLQRESIDFVAADTPGQPSGLVVTKGKRASAAERVMAGLGRDRKPSPQLSTAGVRNEVEQRGRTSDGLHAGTRIVNRIRAPKELGVQRYQLGNTVTSARLDVKTMILTDAVGRRNLVPRAIPTREMAVPVGDSGGASPKVVTRPNPPYEAERVDMIGRSYQKEE</sequence>
<feature type="region of interest" description="Disordered" evidence="1">
    <location>
        <begin position="251"/>
        <end position="274"/>
    </location>
</feature>
<gene>
    <name evidence="2" type="ORF">HO133_008744</name>
</gene>
<dbReference type="PANTHER" id="PTHR13464">
    <property type="entry name" value="TRANSCRIPTIONAL REGULATOR PROTEIN HCNGP"/>
    <property type="match status" value="1"/>
</dbReference>
<proteinExistence type="predicted"/>